<evidence type="ECO:0000313" key="2">
    <source>
        <dbReference type="EMBL" id="CAF0706685.1"/>
    </source>
</evidence>
<feature type="compositionally biased region" description="Polar residues" evidence="1">
    <location>
        <begin position="1"/>
        <end position="10"/>
    </location>
</feature>
<sequence>MSSKAPNLKQTTEENKADQDLLREIQLKQDAGQTIGPDFNDLCKREREAYQRCMNDKKRNSFLNCDDYYKNHKKCEQYWKEVQDYRVRYLDKTGFEYPKDTEYEKWRSKMHEWYITGKLSPPEDI</sequence>
<protein>
    <submittedName>
        <fullName evidence="2">Uncharacterized protein</fullName>
    </submittedName>
</protein>
<reference evidence="2" key="1">
    <citation type="submission" date="2021-02" db="EMBL/GenBank/DDBJ databases">
        <authorList>
            <person name="Nowell W R."/>
        </authorList>
    </citation>
    <scope>NUCLEOTIDE SEQUENCE</scope>
    <source>
        <strain evidence="2">Ploen Becks lab</strain>
    </source>
</reference>
<evidence type="ECO:0000313" key="3">
    <source>
        <dbReference type="Proteomes" id="UP000663879"/>
    </source>
</evidence>
<feature type="compositionally biased region" description="Basic and acidic residues" evidence="1">
    <location>
        <begin position="11"/>
        <end position="20"/>
    </location>
</feature>
<feature type="region of interest" description="Disordered" evidence="1">
    <location>
        <begin position="1"/>
        <end position="20"/>
    </location>
</feature>
<keyword evidence="3" id="KW-1185">Reference proteome</keyword>
<dbReference type="Proteomes" id="UP000663879">
    <property type="component" value="Unassembled WGS sequence"/>
</dbReference>
<dbReference type="EMBL" id="CAJNOC010000019">
    <property type="protein sequence ID" value="CAF0706685.1"/>
    <property type="molecule type" value="Genomic_DNA"/>
</dbReference>
<dbReference type="PROSITE" id="PS51808">
    <property type="entry name" value="CHCH"/>
    <property type="match status" value="1"/>
</dbReference>
<accession>A0A813MAT8</accession>
<proteinExistence type="predicted"/>
<comment type="caution">
    <text evidence="2">The sequence shown here is derived from an EMBL/GenBank/DDBJ whole genome shotgun (WGS) entry which is preliminary data.</text>
</comment>
<evidence type="ECO:0000256" key="1">
    <source>
        <dbReference type="SAM" id="MobiDB-lite"/>
    </source>
</evidence>
<gene>
    <name evidence="2" type="ORF">OXX778_LOCUS405</name>
</gene>
<dbReference type="OrthoDB" id="10309057at2759"/>
<name>A0A813MAT8_9BILA</name>
<organism evidence="2 3">
    <name type="scientific">Brachionus calyciflorus</name>
    <dbReference type="NCBI Taxonomy" id="104777"/>
    <lineage>
        <taxon>Eukaryota</taxon>
        <taxon>Metazoa</taxon>
        <taxon>Spiralia</taxon>
        <taxon>Gnathifera</taxon>
        <taxon>Rotifera</taxon>
        <taxon>Eurotatoria</taxon>
        <taxon>Monogononta</taxon>
        <taxon>Pseudotrocha</taxon>
        <taxon>Ploima</taxon>
        <taxon>Brachionidae</taxon>
        <taxon>Brachionus</taxon>
    </lineage>
</organism>
<dbReference type="AlphaFoldDB" id="A0A813MAT8"/>